<organism evidence="2 3">
    <name type="scientific">Nepenthes gracilis</name>
    <name type="common">Slender pitcher plant</name>
    <dbReference type="NCBI Taxonomy" id="150966"/>
    <lineage>
        <taxon>Eukaryota</taxon>
        <taxon>Viridiplantae</taxon>
        <taxon>Streptophyta</taxon>
        <taxon>Embryophyta</taxon>
        <taxon>Tracheophyta</taxon>
        <taxon>Spermatophyta</taxon>
        <taxon>Magnoliopsida</taxon>
        <taxon>eudicotyledons</taxon>
        <taxon>Gunneridae</taxon>
        <taxon>Pentapetalae</taxon>
        <taxon>Caryophyllales</taxon>
        <taxon>Nepenthaceae</taxon>
        <taxon>Nepenthes</taxon>
    </lineage>
</organism>
<sequence length="527" mass="56090">MPEIVAMPVFCWDVFSTELWHDVMAAWFSGFISAITIANVVVAEMEYIDGGCADREGAVFQAAVTHAEENGCWRSRSCCLLIGHDVAKCRAKKVCLQPISPKSGPPALGSSVQTSPQEHSPVELDSCKVKVPLSPLGPPRIPELPGETCSENNLATPSLKDVNGCLSSVSGLESPGNPDIPYRALSSETSQLGVECTPVSVDTGLELHLTADSPRSEPDNSMILVDATLPAGGFPRSASCPALMQQCTPKSHFPIGPSYAGILCCGIGDDPTGSLVGGEACWPISVDNRKAALGLVDAPLDPVLEPPIGLDTYPPGPPDPEADLFKTPPSISRILTKYSLDTSLHLGHGSSSPNCMCIGSSTVSHLDNSEVSFLGPQAVHPQLDSWQPVKSRRKRKSTPDPLYDAKADPDDWTASDDRWAALLGQLVMIPELVDRPACCHRPACFARFAGRDVMLHYWQLSVVDVRRNFGASVAWATTPSDFGLAAACIGNLLAASLGVFYPAMKLDLDALEDCVMILCDVCVSANL</sequence>
<reference evidence="2" key="1">
    <citation type="submission" date="2023-05" db="EMBL/GenBank/DDBJ databases">
        <title>Nepenthes gracilis genome sequencing.</title>
        <authorList>
            <person name="Fukushima K."/>
        </authorList>
    </citation>
    <scope>NUCLEOTIDE SEQUENCE</scope>
    <source>
        <strain evidence="2">SING2019-196</strain>
    </source>
</reference>
<dbReference type="EMBL" id="BSYO01000008">
    <property type="protein sequence ID" value="GMH08590.1"/>
    <property type="molecule type" value="Genomic_DNA"/>
</dbReference>
<dbReference type="Proteomes" id="UP001279734">
    <property type="component" value="Unassembled WGS sequence"/>
</dbReference>
<feature type="region of interest" description="Disordered" evidence="1">
    <location>
        <begin position="384"/>
        <end position="407"/>
    </location>
</feature>
<name>A0AAD3SD25_NEPGR</name>
<keyword evidence="3" id="KW-1185">Reference proteome</keyword>
<proteinExistence type="predicted"/>
<evidence type="ECO:0000313" key="3">
    <source>
        <dbReference type="Proteomes" id="UP001279734"/>
    </source>
</evidence>
<comment type="caution">
    <text evidence="2">The sequence shown here is derived from an EMBL/GenBank/DDBJ whole genome shotgun (WGS) entry which is preliminary data.</text>
</comment>
<evidence type="ECO:0000313" key="2">
    <source>
        <dbReference type="EMBL" id="GMH08590.1"/>
    </source>
</evidence>
<accession>A0AAD3SD25</accession>
<protein>
    <submittedName>
        <fullName evidence="2">Uncharacterized protein</fullName>
    </submittedName>
</protein>
<gene>
    <name evidence="2" type="ORF">Nepgr_010430</name>
</gene>
<evidence type="ECO:0000256" key="1">
    <source>
        <dbReference type="SAM" id="MobiDB-lite"/>
    </source>
</evidence>
<dbReference type="AlphaFoldDB" id="A0AAD3SD25"/>